<accession>A0A7C4ARG9</accession>
<dbReference type="EMBL" id="DTGT01000149">
    <property type="protein sequence ID" value="HGH60587.1"/>
    <property type="molecule type" value="Genomic_DNA"/>
</dbReference>
<dbReference type="AlphaFoldDB" id="A0A7C4ARG9"/>
<dbReference type="PANTHER" id="PTHR35866">
    <property type="entry name" value="PUTATIVE-RELATED"/>
    <property type="match status" value="1"/>
</dbReference>
<gene>
    <name evidence="1" type="ORF">ENV54_04730</name>
</gene>
<dbReference type="Pfam" id="PF03692">
    <property type="entry name" value="CxxCxxCC"/>
    <property type="match status" value="1"/>
</dbReference>
<proteinExistence type="predicted"/>
<organism evidence="1">
    <name type="scientific">Desulfomonile tiedjei</name>
    <dbReference type="NCBI Taxonomy" id="2358"/>
    <lineage>
        <taxon>Bacteria</taxon>
        <taxon>Pseudomonadati</taxon>
        <taxon>Thermodesulfobacteriota</taxon>
        <taxon>Desulfomonilia</taxon>
        <taxon>Desulfomonilales</taxon>
        <taxon>Desulfomonilaceae</taxon>
        <taxon>Desulfomonile</taxon>
    </lineage>
</organism>
<dbReference type="PANTHER" id="PTHR35866:SF1">
    <property type="entry name" value="YKGJ FAMILY CYSTEINE CLUSTER PROTEIN"/>
    <property type="match status" value="1"/>
</dbReference>
<dbReference type="InterPro" id="IPR005358">
    <property type="entry name" value="Puta_zinc/iron-chelating_dom"/>
</dbReference>
<protein>
    <submittedName>
        <fullName evidence="1">YkgJ family cysteine cluster protein</fullName>
    </submittedName>
</protein>
<name>A0A7C4ARG9_9BACT</name>
<evidence type="ECO:0000313" key="1">
    <source>
        <dbReference type="EMBL" id="HGH60587.1"/>
    </source>
</evidence>
<sequence>MREMRAYFFPKAVLILAWNQAMVNYISTVRTAEAQGLCHVYLRRGRLFSTRRTTWSCPPSAIAAETDSGRTLGKQGVAILIDKNNRQEWDFFSTALIEEARTAIWQTRARIEPRDLIERVKAELQEIAESEQGGDSEQLVWDKVRQALVTAAYQTRPYCLKCGTCCKRDTPTLVMEDMDLLRQEILRPEHLYTIRKGEIAFDPFEDKAVPLSHEFIKIRSTSGTNRCIFFRGLDGLCSIYENRPLQCRLQECWNPERMTELPEEYITRADIFRQITPLWDIINAHEERCSFEKWTQALGRLEATRGHSVEEVLELLRYDHTARQFVTDRFSMASEIVDLILGRPLKHFLSLWGLELVETSDGGFILQPSTKSS</sequence>
<comment type="caution">
    <text evidence="1">The sequence shown here is derived from an EMBL/GenBank/DDBJ whole genome shotgun (WGS) entry which is preliminary data.</text>
</comment>
<reference evidence="1" key="1">
    <citation type="journal article" date="2020" name="mSystems">
        <title>Genome- and Community-Level Interaction Insights into Carbon Utilization and Element Cycling Functions of Hydrothermarchaeota in Hydrothermal Sediment.</title>
        <authorList>
            <person name="Zhou Z."/>
            <person name="Liu Y."/>
            <person name="Xu W."/>
            <person name="Pan J."/>
            <person name="Luo Z.H."/>
            <person name="Li M."/>
        </authorList>
    </citation>
    <scope>NUCLEOTIDE SEQUENCE [LARGE SCALE GENOMIC DNA]</scope>
    <source>
        <strain evidence="1">SpSt-769</strain>
    </source>
</reference>